<organism evidence="2 3">
    <name type="scientific">Gandjariella thermophila</name>
    <dbReference type="NCBI Taxonomy" id="1931992"/>
    <lineage>
        <taxon>Bacteria</taxon>
        <taxon>Bacillati</taxon>
        <taxon>Actinomycetota</taxon>
        <taxon>Actinomycetes</taxon>
        <taxon>Pseudonocardiales</taxon>
        <taxon>Pseudonocardiaceae</taxon>
        <taxon>Gandjariella</taxon>
    </lineage>
</organism>
<dbReference type="SUPFAM" id="SSF47413">
    <property type="entry name" value="lambda repressor-like DNA-binding domains"/>
    <property type="match status" value="1"/>
</dbReference>
<dbReference type="Gene3D" id="1.10.260.40">
    <property type="entry name" value="lambda repressor-like DNA-binding domains"/>
    <property type="match status" value="1"/>
</dbReference>
<gene>
    <name evidence="2" type="ORF">GTS_37680</name>
</gene>
<dbReference type="Gene3D" id="3.30.450.180">
    <property type="match status" value="1"/>
</dbReference>
<dbReference type="InterPro" id="IPR010982">
    <property type="entry name" value="Lambda_DNA-bd_dom_sf"/>
</dbReference>
<sequence length="257" mass="28738">MGPGEVGLIAGGSLRRTPGLQREELALLAGLSVDYYTRLEEGVAHQPSSSVLDALARVLRLDDDERAHLFALAEQGPAAGTPAPAEEVRAPVLRVVTSLPTPAWVCDHRLDVLAWNAPAEALHTRWSDLPVRERNLLRFTLLDPRAREMYVHWERVGRELIARLRASTTHWPDDARVTELVDELTEASPEFRAWWPYYDVVEPGYGPVEYQHPVLGHLELDYEMMRLAGPQEQHLLVLTAEPGTPSAERLARLCPDG</sequence>
<protein>
    <submittedName>
        <fullName evidence="2">Transcriptional regulator</fullName>
    </submittedName>
</protein>
<evidence type="ECO:0000259" key="1">
    <source>
        <dbReference type="PROSITE" id="PS50943"/>
    </source>
</evidence>
<reference evidence="3" key="1">
    <citation type="submission" date="2019-04" db="EMBL/GenBank/DDBJ databases">
        <title>Draft genome sequence of Pseudonocardiaceae bacterium SL3-2-4.</title>
        <authorList>
            <person name="Ningsih F."/>
            <person name="Yokota A."/>
            <person name="Sakai Y."/>
            <person name="Nanatani K."/>
            <person name="Yabe S."/>
            <person name="Oetari A."/>
            <person name="Sjamsuridzal W."/>
        </authorList>
    </citation>
    <scope>NUCLEOTIDE SEQUENCE [LARGE SCALE GENOMIC DNA]</scope>
    <source>
        <strain evidence="3">SL3-2-4</strain>
    </source>
</reference>
<keyword evidence="3" id="KW-1185">Reference proteome</keyword>
<feature type="domain" description="HTH cro/C1-type" evidence="1">
    <location>
        <begin position="19"/>
        <end position="66"/>
    </location>
</feature>
<dbReference type="Proteomes" id="UP000298860">
    <property type="component" value="Unassembled WGS sequence"/>
</dbReference>
<dbReference type="PROSITE" id="PS50943">
    <property type="entry name" value="HTH_CROC1"/>
    <property type="match status" value="1"/>
</dbReference>
<dbReference type="InterPro" id="IPR001387">
    <property type="entry name" value="Cro/C1-type_HTH"/>
</dbReference>
<comment type="caution">
    <text evidence="2">The sequence shown here is derived from an EMBL/GenBank/DDBJ whole genome shotgun (WGS) entry which is preliminary data.</text>
</comment>
<dbReference type="InterPro" id="IPR041413">
    <property type="entry name" value="MLTR_LBD"/>
</dbReference>
<dbReference type="EMBL" id="BJFL01000021">
    <property type="protein sequence ID" value="GDY32135.1"/>
    <property type="molecule type" value="Genomic_DNA"/>
</dbReference>
<dbReference type="SMART" id="SM00530">
    <property type="entry name" value="HTH_XRE"/>
    <property type="match status" value="1"/>
</dbReference>
<dbReference type="Pfam" id="PF17765">
    <property type="entry name" value="MLTR_LBD"/>
    <property type="match status" value="1"/>
</dbReference>
<evidence type="ECO:0000313" key="2">
    <source>
        <dbReference type="EMBL" id="GDY32135.1"/>
    </source>
</evidence>
<dbReference type="PANTHER" id="PTHR35010">
    <property type="entry name" value="BLL4672 PROTEIN-RELATED"/>
    <property type="match status" value="1"/>
</dbReference>
<dbReference type="CDD" id="cd00093">
    <property type="entry name" value="HTH_XRE"/>
    <property type="match status" value="1"/>
</dbReference>
<proteinExistence type="predicted"/>
<accession>A0A4D4J5Z8</accession>
<evidence type="ECO:0000313" key="3">
    <source>
        <dbReference type="Proteomes" id="UP000298860"/>
    </source>
</evidence>
<dbReference type="Pfam" id="PF13560">
    <property type="entry name" value="HTH_31"/>
    <property type="match status" value="1"/>
</dbReference>
<name>A0A4D4J5Z8_9PSEU</name>
<dbReference type="PANTHER" id="PTHR35010:SF2">
    <property type="entry name" value="BLL4672 PROTEIN"/>
    <property type="match status" value="1"/>
</dbReference>
<dbReference type="AlphaFoldDB" id="A0A4D4J5Z8"/>
<dbReference type="GO" id="GO:0003677">
    <property type="term" value="F:DNA binding"/>
    <property type="evidence" value="ECO:0007669"/>
    <property type="project" value="InterPro"/>
</dbReference>